<dbReference type="InterPro" id="IPR016181">
    <property type="entry name" value="Acyl_CoA_acyltransferase"/>
</dbReference>
<dbReference type="GeneID" id="84789958"/>
<dbReference type="OrthoDB" id="9773249at2"/>
<name>C8NCC7_CARH6</name>
<dbReference type="SUPFAM" id="SSF55729">
    <property type="entry name" value="Acyl-CoA N-acyltransferases (Nat)"/>
    <property type="match status" value="1"/>
</dbReference>
<evidence type="ECO:0000313" key="2">
    <source>
        <dbReference type="Proteomes" id="UP000004870"/>
    </source>
</evidence>
<evidence type="ECO:0000313" key="1">
    <source>
        <dbReference type="EMBL" id="EEV87761.1"/>
    </source>
</evidence>
<dbReference type="Proteomes" id="UP000004870">
    <property type="component" value="Unassembled WGS sequence"/>
</dbReference>
<dbReference type="HOGENOM" id="CLU_039297_0_0_6"/>
<proteinExistence type="predicted"/>
<gene>
    <name evidence="1" type="ORF">HMPREF0198_2155</name>
</gene>
<keyword evidence="2" id="KW-1185">Reference proteome</keyword>
<dbReference type="RefSeq" id="WP_004142392.1">
    <property type="nucleotide sequence ID" value="NZ_GG694027.1"/>
</dbReference>
<dbReference type="EMBL" id="ACKY01000114">
    <property type="protein sequence ID" value="EEV87761.1"/>
    <property type="molecule type" value="Genomic_DNA"/>
</dbReference>
<sequence>MGNLQYRFFADVDLNDPFFDSLKNSYQEFTDWFRRKAQESAYVFYGEKGLIDGFLYLKEEPIIINDCQPNLIASNPRGWLKIGTLKINAHGTKLGERFLKKIFDYAITCGFDDIYVTVFAQHTSLISLFERYGFRQEATKETSNGIELVLTKRLRLLYPGIANIIKNYPIVNFRGDETFKPKSYLLAIYPQWHSRLLPDSILTNEDTSIIQDVSPTNSIHKVYLAGMSGMERLRRGDILFIYRTSDNKAPAYYRALISSVCVVEEYRHIETFQNYSEFEQYCAPYSIFTPYELQKFWAEKRYPHILKFSYNIALPKRVIRKDLLEQVGLYENDYFGFMPLTSQQATNILRLGSVNASFVVY</sequence>
<organism evidence="1 2">
    <name type="scientific">Cardiobacterium hominis (strain ATCC 15826 / DSM 8339 / NCTC 10426 / 6573)</name>
    <dbReference type="NCBI Taxonomy" id="638300"/>
    <lineage>
        <taxon>Bacteria</taxon>
        <taxon>Pseudomonadati</taxon>
        <taxon>Pseudomonadota</taxon>
        <taxon>Gammaproteobacteria</taxon>
        <taxon>Cardiobacteriales</taxon>
        <taxon>Cardiobacteriaceae</taxon>
        <taxon>Cardiobacterium</taxon>
    </lineage>
</organism>
<dbReference type="Gene3D" id="3.40.630.30">
    <property type="match status" value="1"/>
</dbReference>
<protein>
    <submittedName>
        <fullName evidence="1">Uncharacterized protein</fullName>
    </submittedName>
</protein>
<accession>C8NCC7</accession>
<dbReference type="AlphaFoldDB" id="C8NCC7"/>
<comment type="caution">
    <text evidence="1">The sequence shown here is derived from an EMBL/GenBank/DDBJ whole genome shotgun (WGS) entry which is preliminary data.</text>
</comment>
<reference evidence="1 2" key="1">
    <citation type="submission" date="2009-08" db="EMBL/GenBank/DDBJ databases">
        <authorList>
            <person name="Qin X."/>
            <person name="Bachman B."/>
            <person name="Battles P."/>
            <person name="Bell A."/>
            <person name="Bess C."/>
            <person name="Bickham C."/>
            <person name="Chaboub L."/>
            <person name="Chen D."/>
            <person name="Coyle M."/>
            <person name="Deiros D.R."/>
            <person name="Dinh H."/>
            <person name="Forbes L."/>
            <person name="Fowler G."/>
            <person name="Francisco L."/>
            <person name="Fu Q."/>
            <person name="Gubbala S."/>
            <person name="Hale W."/>
            <person name="Han Y."/>
            <person name="Hemphill L."/>
            <person name="Highlander S.K."/>
            <person name="Hirani K."/>
            <person name="Hogues M."/>
            <person name="Jackson L."/>
            <person name="Jakkamsetti A."/>
            <person name="Javaid M."/>
            <person name="Jiang H."/>
            <person name="Korchina V."/>
            <person name="Kovar C."/>
            <person name="Lara F."/>
            <person name="Lee S."/>
            <person name="Mata R."/>
            <person name="Mathew T."/>
            <person name="Moen C."/>
            <person name="Morales K."/>
            <person name="Munidasa M."/>
            <person name="Nazareth L."/>
            <person name="Ngo R."/>
            <person name="Nguyen L."/>
            <person name="Okwuonu G."/>
            <person name="Ongeri F."/>
            <person name="Patil S."/>
            <person name="Petrosino J."/>
            <person name="Pham C."/>
            <person name="Pham P."/>
            <person name="Pu L.-L."/>
            <person name="Puazo M."/>
            <person name="Raj R."/>
            <person name="Reid J."/>
            <person name="Rouhana J."/>
            <person name="Saada N."/>
            <person name="Shang Y."/>
            <person name="Simmons D."/>
            <person name="Thornton R."/>
            <person name="Warren J."/>
            <person name="Weissenberger G."/>
            <person name="Zhang J."/>
            <person name="Zhang L."/>
            <person name="Zhou C."/>
            <person name="Zhu D."/>
            <person name="Muzny D."/>
            <person name="Worley K."/>
            <person name="Gibbs R."/>
        </authorList>
    </citation>
    <scope>NUCLEOTIDE SEQUENCE [LARGE SCALE GENOMIC DNA]</scope>
    <source>
        <strain evidence="2">ATCC 15826 / DSM 8339 / NCTC 10426 / 6573</strain>
    </source>
</reference>